<sequence>WNRINKKSFIGQFKSSFKSIKTNRISWKKCFKQGHLENIESVKQYNTNVSLRCHYNRKFK</sequence>
<reference evidence="1" key="1">
    <citation type="journal article" date="2016" name="Proc. Natl. Acad. Sci. U.S.A.">
        <title>Lipid metabolic changes in an early divergent fungus govern the establishment of a mutualistic symbiosis with endobacteria.</title>
        <authorList>
            <person name="Lastovetsky O.A."/>
            <person name="Gaspar M.L."/>
            <person name="Mondo S.J."/>
            <person name="LaButti K.M."/>
            <person name="Sandor L."/>
            <person name="Grigoriev I.V."/>
            <person name="Henry S.A."/>
            <person name="Pawlowska T.E."/>
        </authorList>
    </citation>
    <scope>NUCLEOTIDE SEQUENCE [LARGE SCALE GENOMIC DNA]</scope>
    <source>
        <strain evidence="1">ATCC 52814</strain>
    </source>
</reference>
<dbReference type="Proteomes" id="UP000242414">
    <property type="component" value="Unassembled WGS sequence"/>
</dbReference>
<evidence type="ECO:0000313" key="1">
    <source>
        <dbReference type="EMBL" id="ORE05850.1"/>
    </source>
</evidence>
<feature type="non-terminal residue" evidence="1">
    <location>
        <position position="1"/>
    </location>
</feature>
<gene>
    <name evidence="1" type="ORF">BCV72DRAFT_330031</name>
</gene>
<proteinExistence type="predicted"/>
<name>A0A1X0R1G8_RHIZD</name>
<dbReference type="AlphaFoldDB" id="A0A1X0R1G8"/>
<dbReference type="EMBL" id="KV921935">
    <property type="protein sequence ID" value="ORE05850.1"/>
    <property type="molecule type" value="Genomic_DNA"/>
</dbReference>
<accession>A0A1X0R1G8</accession>
<dbReference type="VEuPathDB" id="FungiDB:BCV72DRAFT_330031"/>
<organism evidence="1">
    <name type="scientific">Rhizopus microsporus var. microsporus</name>
    <dbReference type="NCBI Taxonomy" id="86635"/>
    <lineage>
        <taxon>Eukaryota</taxon>
        <taxon>Fungi</taxon>
        <taxon>Fungi incertae sedis</taxon>
        <taxon>Mucoromycota</taxon>
        <taxon>Mucoromycotina</taxon>
        <taxon>Mucoromycetes</taxon>
        <taxon>Mucorales</taxon>
        <taxon>Mucorineae</taxon>
        <taxon>Rhizopodaceae</taxon>
        <taxon>Rhizopus</taxon>
    </lineage>
</organism>
<protein>
    <submittedName>
        <fullName evidence="1">Uncharacterized protein</fullName>
    </submittedName>
</protein>